<dbReference type="Proteomes" id="UP000178187">
    <property type="component" value="Unassembled WGS sequence"/>
</dbReference>
<organism evidence="1 2">
    <name type="scientific">Candidatus Danuiimicrobium aquiferis</name>
    <dbReference type="NCBI Taxonomy" id="1801832"/>
    <lineage>
        <taxon>Bacteria</taxon>
        <taxon>Pseudomonadati</taxon>
        <taxon>Candidatus Omnitrophota</taxon>
        <taxon>Candidatus Danuiimicrobium</taxon>
    </lineage>
</organism>
<comment type="caution">
    <text evidence="1">The sequence shown here is derived from an EMBL/GenBank/DDBJ whole genome shotgun (WGS) entry which is preliminary data.</text>
</comment>
<gene>
    <name evidence="1" type="ORF">A3G33_10240</name>
</gene>
<name>A0A1G1L221_9BACT</name>
<reference evidence="1 2" key="1">
    <citation type="journal article" date="2016" name="Nat. Commun.">
        <title>Thousands of microbial genomes shed light on interconnected biogeochemical processes in an aquifer system.</title>
        <authorList>
            <person name="Anantharaman K."/>
            <person name="Brown C.T."/>
            <person name="Hug L.A."/>
            <person name="Sharon I."/>
            <person name="Castelle C.J."/>
            <person name="Probst A.J."/>
            <person name="Thomas B.C."/>
            <person name="Singh A."/>
            <person name="Wilkins M.J."/>
            <person name="Karaoz U."/>
            <person name="Brodie E.L."/>
            <person name="Williams K.H."/>
            <person name="Hubbard S.S."/>
            <person name="Banfield J.F."/>
        </authorList>
    </citation>
    <scope>NUCLEOTIDE SEQUENCE [LARGE SCALE GENOMIC DNA]</scope>
</reference>
<dbReference type="AlphaFoldDB" id="A0A1G1L221"/>
<protein>
    <submittedName>
        <fullName evidence="1">Uncharacterized protein</fullName>
    </submittedName>
</protein>
<proteinExistence type="predicted"/>
<evidence type="ECO:0000313" key="2">
    <source>
        <dbReference type="Proteomes" id="UP000178187"/>
    </source>
</evidence>
<evidence type="ECO:0000313" key="1">
    <source>
        <dbReference type="EMBL" id="OGW99197.1"/>
    </source>
</evidence>
<dbReference type="EMBL" id="MHFR01000013">
    <property type="protein sequence ID" value="OGW99197.1"/>
    <property type="molecule type" value="Genomic_DNA"/>
</dbReference>
<accession>A0A1G1L221</accession>
<sequence length="262" mass="30989">MENENKRYLYFDIPKKERESAISYLLTSILKSRELVGMPSNQVEFDEDVNIYLAHLLFAASLPDYQEAVKRYVSLNISDVTDLVDRSDDRVIRYFIYKVNADHLLVHLGIFNDLEASANHFYCKSEHQYASMAQAYYEQAAQYHRRIYRRQTAIGSVLGKLAKSFGCYKEILHNIRKDFFHFSNEFQDMAFTKFCDDLKRFENENQYMDMMDLFLDSYATWKKTKDPSEFVRLHKVVKCLKEINPQFTFKFEDDIPEGGLPT</sequence>